<dbReference type="EMBL" id="JACASE010000015">
    <property type="protein sequence ID" value="KAF6404941.1"/>
    <property type="molecule type" value="Genomic_DNA"/>
</dbReference>
<dbReference type="Proteomes" id="UP000593571">
    <property type="component" value="Unassembled WGS sequence"/>
</dbReference>
<evidence type="ECO:0000313" key="3">
    <source>
        <dbReference type="Proteomes" id="UP000593571"/>
    </source>
</evidence>
<evidence type="ECO:0000256" key="1">
    <source>
        <dbReference type="SAM" id="MobiDB-lite"/>
    </source>
</evidence>
<proteinExistence type="predicted"/>
<feature type="region of interest" description="Disordered" evidence="1">
    <location>
        <begin position="56"/>
        <end position="79"/>
    </location>
</feature>
<dbReference type="AlphaFoldDB" id="A0A7J8C242"/>
<accession>A0A7J8C242</accession>
<evidence type="ECO:0000313" key="2">
    <source>
        <dbReference type="EMBL" id="KAF6404941.1"/>
    </source>
</evidence>
<comment type="caution">
    <text evidence="2">The sequence shown here is derived from an EMBL/GenBank/DDBJ whole genome shotgun (WGS) entry which is preliminary data.</text>
</comment>
<keyword evidence="3" id="KW-1185">Reference proteome</keyword>
<organism evidence="2 3">
    <name type="scientific">Rousettus aegyptiacus</name>
    <name type="common">Egyptian fruit bat</name>
    <name type="synonym">Pteropus aegyptiacus</name>
    <dbReference type="NCBI Taxonomy" id="9407"/>
    <lineage>
        <taxon>Eukaryota</taxon>
        <taxon>Metazoa</taxon>
        <taxon>Chordata</taxon>
        <taxon>Craniata</taxon>
        <taxon>Vertebrata</taxon>
        <taxon>Euteleostomi</taxon>
        <taxon>Mammalia</taxon>
        <taxon>Eutheria</taxon>
        <taxon>Laurasiatheria</taxon>
        <taxon>Chiroptera</taxon>
        <taxon>Yinpterochiroptera</taxon>
        <taxon>Pteropodoidea</taxon>
        <taxon>Pteropodidae</taxon>
        <taxon>Rousettinae</taxon>
        <taxon>Rousettus</taxon>
    </lineage>
</organism>
<reference evidence="2 3" key="1">
    <citation type="journal article" date="2020" name="Nature">
        <title>Six reference-quality genomes reveal evolution of bat adaptations.</title>
        <authorList>
            <person name="Jebb D."/>
            <person name="Huang Z."/>
            <person name="Pippel M."/>
            <person name="Hughes G.M."/>
            <person name="Lavrichenko K."/>
            <person name="Devanna P."/>
            <person name="Winkler S."/>
            <person name="Jermiin L.S."/>
            <person name="Skirmuntt E.C."/>
            <person name="Katzourakis A."/>
            <person name="Burkitt-Gray L."/>
            <person name="Ray D.A."/>
            <person name="Sullivan K.A.M."/>
            <person name="Roscito J.G."/>
            <person name="Kirilenko B.M."/>
            <person name="Davalos L.M."/>
            <person name="Corthals A.P."/>
            <person name="Power M.L."/>
            <person name="Jones G."/>
            <person name="Ransome R.D."/>
            <person name="Dechmann D.K.N."/>
            <person name="Locatelli A.G."/>
            <person name="Puechmaille S.J."/>
            <person name="Fedrigo O."/>
            <person name="Jarvis E.D."/>
            <person name="Hiller M."/>
            <person name="Vernes S.C."/>
            <person name="Myers E.W."/>
            <person name="Teeling E.C."/>
        </authorList>
    </citation>
    <scope>NUCLEOTIDE SEQUENCE [LARGE SCALE GENOMIC DNA]</scope>
    <source>
        <strain evidence="2">MRouAeg1</strain>
        <tissue evidence="2">Muscle</tissue>
    </source>
</reference>
<feature type="region of interest" description="Disordered" evidence="1">
    <location>
        <begin position="1"/>
        <end position="22"/>
    </location>
</feature>
<gene>
    <name evidence="2" type="ORF">HJG63_009271</name>
</gene>
<protein>
    <submittedName>
        <fullName evidence="2">Uncharacterized protein</fullName>
    </submittedName>
</protein>
<sequence>MAQLEKSPPLPQGDKQGQRLTKASSFSAGLHLDDAVGLHETSSVAAKRAGATVAGGRGAHLRGAEGPCARAPPPASGTFRGATSSVPLVTFMRLPPGCPAGVQSRAKACRFFSEHTFFRKAEHFSFVKRKCVCVCARARLPAEACFDHSSFH</sequence>
<name>A0A7J8C242_ROUAE</name>